<dbReference type="InterPro" id="IPR020616">
    <property type="entry name" value="Thiolase_N"/>
</dbReference>
<evidence type="ECO:0000256" key="3">
    <source>
        <dbReference type="ARBA" id="ARBA00010982"/>
    </source>
</evidence>
<dbReference type="GO" id="GO:0005739">
    <property type="term" value="C:mitochondrion"/>
    <property type="evidence" value="ECO:0007669"/>
    <property type="project" value="UniProtKB-SubCell"/>
</dbReference>
<dbReference type="Proteomes" id="UP000046395">
    <property type="component" value="Unassembled WGS sequence"/>
</dbReference>
<keyword evidence="7" id="KW-0496">Mitochondrion</keyword>
<dbReference type="GO" id="GO:0003988">
    <property type="term" value="F:acetyl-CoA C-acyltransferase activity"/>
    <property type="evidence" value="ECO:0007669"/>
    <property type="project" value="UniProtKB-EC"/>
</dbReference>
<dbReference type="EC" id="2.3.1.16" evidence="9"/>
<evidence type="ECO:0000256" key="9">
    <source>
        <dbReference type="ARBA" id="ARBA00024073"/>
    </source>
</evidence>
<dbReference type="InterPro" id="IPR002155">
    <property type="entry name" value="Thiolase"/>
</dbReference>
<dbReference type="GO" id="GO:0006635">
    <property type="term" value="P:fatty acid beta-oxidation"/>
    <property type="evidence" value="ECO:0007669"/>
    <property type="project" value="TreeGrafter"/>
</dbReference>
<dbReference type="PROSITE" id="PS00099">
    <property type="entry name" value="THIOLASE_3"/>
    <property type="match status" value="1"/>
</dbReference>
<dbReference type="Pfam" id="PF00108">
    <property type="entry name" value="Thiolase_N"/>
    <property type="match status" value="2"/>
</dbReference>
<comment type="similarity">
    <text evidence="3 10">Belongs to the thiolase-like superfamily. Thiolase family.</text>
</comment>
<reference evidence="14" key="1">
    <citation type="submission" date="2019-12" db="UniProtKB">
        <authorList>
            <consortium name="WormBaseParasite"/>
        </authorList>
    </citation>
    <scope>IDENTIFICATION</scope>
</reference>
<dbReference type="InterPro" id="IPR020610">
    <property type="entry name" value="Thiolase_AS"/>
</dbReference>
<feature type="domain" description="Thiolase N-terminal" evidence="11">
    <location>
        <begin position="29"/>
        <end position="155"/>
    </location>
</feature>
<evidence type="ECO:0000256" key="4">
    <source>
        <dbReference type="ARBA" id="ARBA00022679"/>
    </source>
</evidence>
<dbReference type="CDD" id="cd00751">
    <property type="entry name" value="thiolase"/>
    <property type="match status" value="1"/>
</dbReference>
<dbReference type="NCBIfam" id="TIGR01930">
    <property type="entry name" value="AcCoA-C-Actrans"/>
    <property type="match status" value="1"/>
</dbReference>
<evidence type="ECO:0000256" key="10">
    <source>
        <dbReference type="RuleBase" id="RU003557"/>
    </source>
</evidence>
<organism evidence="13 14">
    <name type="scientific">Trichuris muris</name>
    <name type="common">Mouse whipworm</name>
    <dbReference type="NCBI Taxonomy" id="70415"/>
    <lineage>
        <taxon>Eukaryota</taxon>
        <taxon>Metazoa</taxon>
        <taxon>Ecdysozoa</taxon>
        <taxon>Nematoda</taxon>
        <taxon>Enoplea</taxon>
        <taxon>Dorylaimia</taxon>
        <taxon>Trichinellida</taxon>
        <taxon>Trichuridae</taxon>
        <taxon>Trichuris</taxon>
    </lineage>
</organism>
<protein>
    <recommendedName>
        <fullName evidence="9">acetyl-CoA C-acyltransferase</fullName>
        <ecNumber evidence="9">2.3.1.16</ecNumber>
    </recommendedName>
</protein>
<evidence type="ECO:0000313" key="14">
    <source>
        <dbReference type="WBParaSite" id="TMUE_1000004080.1"/>
    </source>
</evidence>
<comment type="pathway">
    <text evidence="2">Lipid metabolism; fatty acid beta-oxidation.</text>
</comment>
<keyword evidence="4 10" id="KW-0808">Transferase</keyword>
<evidence type="ECO:0000256" key="2">
    <source>
        <dbReference type="ARBA" id="ARBA00005005"/>
    </source>
</evidence>
<evidence type="ECO:0000256" key="7">
    <source>
        <dbReference type="ARBA" id="ARBA00023128"/>
    </source>
</evidence>
<dbReference type="PANTHER" id="PTHR18919">
    <property type="entry name" value="ACETYL-COA C-ACYLTRANSFERASE"/>
    <property type="match status" value="1"/>
</dbReference>
<dbReference type="PROSITE" id="PS00737">
    <property type="entry name" value="THIOLASE_2"/>
    <property type="match status" value="1"/>
</dbReference>
<evidence type="ECO:0000256" key="5">
    <source>
        <dbReference type="ARBA" id="ARBA00022832"/>
    </source>
</evidence>
<dbReference type="Pfam" id="PF02803">
    <property type="entry name" value="Thiolase_C"/>
    <property type="match status" value="1"/>
</dbReference>
<keyword evidence="8 10" id="KW-0012">Acyltransferase</keyword>
<evidence type="ECO:0000259" key="12">
    <source>
        <dbReference type="Pfam" id="PF02803"/>
    </source>
</evidence>
<dbReference type="AlphaFoldDB" id="A0A5S6QAG1"/>
<dbReference type="STRING" id="70415.A0A5S6QAG1"/>
<keyword evidence="5" id="KW-0276">Fatty acid metabolism</keyword>
<accession>A0A5S6QAG1</accession>
<dbReference type="InterPro" id="IPR016039">
    <property type="entry name" value="Thiolase-like"/>
</dbReference>
<evidence type="ECO:0000259" key="11">
    <source>
        <dbReference type="Pfam" id="PF00108"/>
    </source>
</evidence>
<evidence type="ECO:0000256" key="1">
    <source>
        <dbReference type="ARBA" id="ARBA00004173"/>
    </source>
</evidence>
<evidence type="ECO:0000256" key="6">
    <source>
        <dbReference type="ARBA" id="ARBA00023098"/>
    </source>
</evidence>
<feature type="domain" description="Thiolase C-terminal" evidence="12">
    <location>
        <begin position="341"/>
        <end position="481"/>
    </location>
</feature>
<dbReference type="InterPro" id="IPR020613">
    <property type="entry name" value="Thiolase_CS"/>
</dbReference>
<dbReference type="SUPFAM" id="SSF53901">
    <property type="entry name" value="Thiolase-like"/>
    <property type="match status" value="2"/>
</dbReference>
<dbReference type="PROSITE" id="PS00098">
    <property type="entry name" value="THIOLASE_1"/>
    <property type="match status" value="1"/>
</dbReference>
<dbReference type="PANTHER" id="PTHR18919:SF153">
    <property type="entry name" value="TRIFUNCTIONAL ENZYME SUBUNIT BETA, MITOCHONDRIAL"/>
    <property type="match status" value="1"/>
</dbReference>
<name>A0A5S6QAG1_TRIMR</name>
<dbReference type="Gene3D" id="3.40.47.10">
    <property type="match status" value="1"/>
</dbReference>
<dbReference type="WBParaSite" id="TMUE_1000004080.1">
    <property type="protein sequence ID" value="TMUE_1000004080.1"/>
    <property type="gene ID" value="WBGene00288367"/>
</dbReference>
<sequence>MPMASRIALPAFRCVRSYSSSIPAANTPVFVEGVRSPFLLSFTGYKHMYTYELLKHALVGLTRRLNLNPSDIDYVVAGTVIQEVRTANVAREAALVAGIPDKVPACTVTMACISSNQAVTSCMEAVRSGNFEVAVGAGVELMSDVPIRISRFLRRNILDASRAKTLSQRMPMLLKMANPMNWALEPRRDMSHVHRPSFWHDALAQFSLGGIACESGSFLYPAITEFSTNETMGHSADRLASAFGVTRAEQDEFALRSHTLADKAFKNGKLIDVLQVVIPRSKEPIVKDNGVRVSTLEKLSSLKPAFRHGIGTITAGNSSYLTDGSSACLITTEAKAKALGLKPKARLREYVYVAQDPKDQLLLGPAYAIPKLLDKIKMKLSDIHVFELHEAFAGQLIANMKALDSDHFAKKYLNKPGKIGLIPMEKLNLWGGSLSLGHPFGATGVRLVNHAVNRLIDENGKYAIVSACAAGGLGHALLIERIGA</sequence>
<keyword evidence="13" id="KW-1185">Reference proteome</keyword>
<comment type="subcellular location">
    <subcellularLocation>
        <location evidence="1">Mitochondrion</location>
    </subcellularLocation>
</comment>
<dbReference type="InterPro" id="IPR020617">
    <property type="entry name" value="Thiolase_C"/>
</dbReference>
<proteinExistence type="inferred from homology"/>
<dbReference type="InterPro" id="IPR020615">
    <property type="entry name" value="Thiolase_acyl_enz_int_AS"/>
</dbReference>
<keyword evidence="6" id="KW-0443">Lipid metabolism</keyword>
<evidence type="ECO:0000313" key="13">
    <source>
        <dbReference type="Proteomes" id="UP000046395"/>
    </source>
</evidence>
<feature type="domain" description="Thiolase N-terminal" evidence="11">
    <location>
        <begin position="216"/>
        <end position="333"/>
    </location>
</feature>
<evidence type="ECO:0000256" key="8">
    <source>
        <dbReference type="ARBA" id="ARBA00023315"/>
    </source>
</evidence>